<evidence type="ECO:0000313" key="2">
    <source>
        <dbReference type="EMBL" id="TYO96831.1"/>
    </source>
</evidence>
<dbReference type="RefSeq" id="WP_148896672.1">
    <property type="nucleotide sequence ID" value="NZ_VNIB01000012.1"/>
</dbReference>
<dbReference type="EMBL" id="VNIB01000012">
    <property type="protein sequence ID" value="TYO96831.1"/>
    <property type="molecule type" value="Genomic_DNA"/>
</dbReference>
<gene>
    <name evidence="2" type="ORF">EDC39_112119</name>
</gene>
<dbReference type="Gene3D" id="3.40.50.150">
    <property type="entry name" value="Vaccinia Virus protein VP39"/>
    <property type="match status" value="1"/>
</dbReference>
<dbReference type="PANTHER" id="PTHR42912:SF93">
    <property type="entry name" value="N6-ADENOSINE-METHYLTRANSFERASE TMT1A"/>
    <property type="match status" value="1"/>
</dbReference>
<dbReference type="AlphaFoldDB" id="A0A5D3WIQ1"/>
<dbReference type="PANTHER" id="PTHR42912">
    <property type="entry name" value="METHYLTRANSFERASE"/>
    <property type="match status" value="1"/>
</dbReference>
<accession>A0A5D3WIQ1</accession>
<evidence type="ECO:0000313" key="3">
    <source>
        <dbReference type="Proteomes" id="UP000324159"/>
    </source>
</evidence>
<sequence length="195" mass="21476">MKIRESGMPEEGMWADFFNPGKILEKLGLSSSTGNVVDFGCGYGTFSIAAARMVSGHVYAIDIDAEMIAVTTKEAQQANLDNLQTVLRDFMKEGTGLADGSIDYVMLFNILHAEQPELLLNEACRILAPKGKLAVIHWNYDPTTPRGPSMEIRPRPEQCQAWAEDAGFQLLPPGLIDLPPYHYGMLFERIPSGDA</sequence>
<name>A0A5D3WIQ1_9BACT</name>
<reference evidence="2 3" key="1">
    <citation type="submission" date="2019-07" db="EMBL/GenBank/DDBJ databases">
        <title>Genomic Encyclopedia of Type Strains, Phase IV (KMG-IV): sequencing the most valuable type-strain genomes for metagenomic binning, comparative biology and taxonomic classification.</title>
        <authorList>
            <person name="Goeker M."/>
        </authorList>
    </citation>
    <scope>NUCLEOTIDE SEQUENCE [LARGE SCALE GENOMIC DNA]</scope>
    <source>
        <strain evidence="2 3">SS015</strain>
    </source>
</reference>
<dbReference type="InterPro" id="IPR025714">
    <property type="entry name" value="Methyltranfer_dom"/>
</dbReference>
<dbReference type="SUPFAM" id="SSF53335">
    <property type="entry name" value="S-adenosyl-L-methionine-dependent methyltransferases"/>
    <property type="match status" value="1"/>
</dbReference>
<comment type="caution">
    <text evidence="2">The sequence shown here is derived from an EMBL/GenBank/DDBJ whole genome shotgun (WGS) entry which is preliminary data.</text>
</comment>
<keyword evidence="3" id="KW-1185">Reference proteome</keyword>
<organism evidence="2 3">
    <name type="scientific">Geothermobacter ehrlichii</name>
    <dbReference type="NCBI Taxonomy" id="213224"/>
    <lineage>
        <taxon>Bacteria</taxon>
        <taxon>Pseudomonadati</taxon>
        <taxon>Thermodesulfobacteriota</taxon>
        <taxon>Desulfuromonadia</taxon>
        <taxon>Desulfuromonadales</taxon>
        <taxon>Geothermobacteraceae</taxon>
        <taxon>Geothermobacter</taxon>
    </lineage>
</organism>
<dbReference type="Proteomes" id="UP000324159">
    <property type="component" value="Unassembled WGS sequence"/>
</dbReference>
<dbReference type="InterPro" id="IPR050508">
    <property type="entry name" value="Methyltransf_Superfamily"/>
</dbReference>
<proteinExistence type="predicted"/>
<keyword evidence="2" id="KW-0489">Methyltransferase</keyword>
<feature type="domain" description="Methyltransferase" evidence="1">
    <location>
        <begin position="32"/>
        <end position="139"/>
    </location>
</feature>
<dbReference type="GO" id="GO:0008168">
    <property type="term" value="F:methyltransferase activity"/>
    <property type="evidence" value="ECO:0007669"/>
    <property type="project" value="UniProtKB-KW"/>
</dbReference>
<dbReference type="Pfam" id="PF13847">
    <property type="entry name" value="Methyltransf_31"/>
    <property type="match status" value="1"/>
</dbReference>
<protein>
    <submittedName>
        <fullName evidence="2">Methyltransferase family protein</fullName>
    </submittedName>
</protein>
<dbReference type="InterPro" id="IPR029063">
    <property type="entry name" value="SAM-dependent_MTases_sf"/>
</dbReference>
<dbReference type="OrthoDB" id="323463at2"/>
<keyword evidence="2" id="KW-0808">Transferase</keyword>
<evidence type="ECO:0000259" key="1">
    <source>
        <dbReference type="Pfam" id="PF13847"/>
    </source>
</evidence>
<dbReference type="GO" id="GO:0032259">
    <property type="term" value="P:methylation"/>
    <property type="evidence" value="ECO:0007669"/>
    <property type="project" value="UniProtKB-KW"/>
</dbReference>
<dbReference type="CDD" id="cd02440">
    <property type="entry name" value="AdoMet_MTases"/>
    <property type="match status" value="1"/>
</dbReference>